<dbReference type="InterPro" id="IPR036909">
    <property type="entry name" value="Cyt_c-like_dom_sf"/>
</dbReference>
<keyword evidence="1" id="KW-0813">Transport</keyword>
<dbReference type="InterPro" id="IPR050597">
    <property type="entry name" value="Cytochrome_c_Oxidase_Subunit"/>
</dbReference>
<evidence type="ECO:0000256" key="6">
    <source>
        <dbReference type="PROSITE-ProRule" id="PRU00433"/>
    </source>
</evidence>
<dbReference type="SUPFAM" id="SSF46626">
    <property type="entry name" value="Cytochrome c"/>
    <property type="match status" value="2"/>
</dbReference>
<gene>
    <name evidence="8" type="ORF">EDC56_0383</name>
</gene>
<dbReference type="RefSeq" id="WP_123710830.1">
    <property type="nucleotide sequence ID" value="NZ_RKHR01000003.1"/>
</dbReference>
<sequence>MLKDNFSVVHENSHLAAKVSHLLKPKALISPFLLASTLLISASSVADAAADYAVCASCHGSQGEGEVVPGAPGLSQLPAWYIERQLHNFRNDVRGAEDAHAATMQPMAKSIKDDATVTALAQYIEAFPAHTPPVKFNGDIKNGQDYYIQKCGACHGTDAVGNVALNAPALTGLGGDYVYRQLSNFRAKKRGLHSDDKYGKPMSIMASTLPSEQAVIDVVSYIESIGQQ</sequence>
<evidence type="ECO:0000256" key="2">
    <source>
        <dbReference type="ARBA" id="ARBA00022617"/>
    </source>
</evidence>
<dbReference type="Gene3D" id="1.10.760.10">
    <property type="entry name" value="Cytochrome c-like domain"/>
    <property type="match status" value="2"/>
</dbReference>
<evidence type="ECO:0000313" key="9">
    <source>
        <dbReference type="Proteomes" id="UP000275394"/>
    </source>
</evidence>
<comment type="caution">
    <text evidence="8">The sequence shown here is derived from an EMBL/GenBank/DDBJ whole genome shotgun (WGS) entry which is preliminary data.</text>
</comment>
<dbReference type="InterPro" id="IPR009056">
    <property type="entry name" value="Cyt_c-like_dom"/>
</dbReference>
<evidence type="ECO:0000256" key="4">
    <source>
        <dbReference type="ARBA" id="ARBA00022982"/>
    </source>
</evidence>
<dbReference type="Proteomes" id="UP000275394">
    <property type="component" value="Unassembled WGS sequence"/>
</dbReference>
<dbReference type="GO" id="GO:0009055">
    <property type="term" value="F:electron transfer activity"/>
    <property type="evidence" value="ECO:0007669"/>
    <property type="project" value="InterPro"/>
</dbReference>
<dbReference type="Pfam" id="PF00034">
    <property type="entry name" value="Cytochrom_C"/>
    <property type="match status" value="2"/>
</dbReference>
<evidence type="ECO:0000256" key="5">
    <source>
        <dbReference type="ARBA" id="ARBA00023004"/>
    </source>
</evidence>
<dbReference type="PANTHER" id="PTHR33751:SF9">
    <property type="entry name" value="CYTOCHROME C4"/>
    <property type="match status" value="1"/>
</dbReference>
<dbReference type="GO" id="GO:0020037">
    <property type="term" value="F:heme binding"/>
    <property type="evidence" value="ECO:0007669"/>
    <property type="project" value="InterPro"/>
</dbReference>
<protein>
    <submittedName>
        <fullName evidence="8">Cytochrome c553</fullName>
    </submittedName>
</protein>
<dbReference type="GO" id="GO:0046872">
    <property type="term" value="F:metal ion binding"/>
    <property type="evidence" value="ECO:0007669"/>
    <property type="project" value="UniProtKB-KW"/>
</dbReference>
<evidence type="ECO:0000256" key="3">
    <source>
        <dbReference type="ARBA" id="ARBA00022723"/>
    </source>
</evidence>
<dbReference type="PANTHER" id="PTHR33751">
    <property type="entry name" value="CBB3-TYPE CYTOCHROME C OXIDASE SUBUNIT FIXP"/>
    <property type="match status" value="1"/>
</dbReference>
<feature type="domain" description="Cytochrome c" evidence="7">
    <location>
        <begin position="138"/>
        <end position="226"/>
    </location>
</feature>
<dbReference type="AlphaFoldDB" id="A0A3N2DYL8"/>
<dbReference type="OrthoDB" id="9773456at2"/>
<evidence type="ECO:0000313" key="8">
    <source>
        <dbReference type="EMBL" id="ROS04867.1"/>
    </source>
</evidence>
<evidence type="ECO:0000256" key="1">
    <source>
        <dbReference type="ARBA" id="ARBA00022448"/>
    </source>
</evidence>
<accession>A0A3N2DYL8</accession>
<organism evidence="8 9">
    <name type="scientific">Sinobacterium caligoides</name>
    <dbReference type="NCBI Taxonomy" id="933926"/>
    <lineage>
        <taxon>Bacteria</taxon>
        <taxon>Pseudomonadati</taxon>
        <taxon>Pseudomonadota</taxon>
        <taxon>Gammaproteobacteria</taxon>
        <taxon>Cellvibrionales</taxon>
        <taxon>Spongiibacteraceae</taxon>
        <taxon>Sinobacterium</taxon>
    </lineage>
</organism>
<proteinExistence type="predicted"/>
<feature type="domain" description="Cytochrome c" evidence="7">
    <location>
        <begin position="43"/>
        <end position="128"/>
    </location>
</feature>
<name>A0A3N2DYL8_9GAMM</name>
<keyword evidence="2 6" id="KW-0349">Heme</keyword>
<dbReference type="EMBL" id="RKHR01000003">
    <property type="protein sequence ID" value="ROS04867.1"/>
    <property type="molecule type" value="Genomic_DNA"/>
</dbReference>
<keyword evidence="4" id="KW-0249">Electron transport</keyword>
<keyword evidence="5 6" id="KW-0408">Iron</keyword>
<reference evidence="8 9" key="1">
    <citation type="submission" date="2018-11" db="EMBL/GenBank/DDBJ databases">
        <title>Genomic Encyclopedia of Type Strains, Phase IV (KMG-IV): sequencing the most valuable type-strain genomes for metagenomic binning, comparative biology and taxonomic classification.</title>
        <authorList>
            <person name="Goeker M."/>
        </authorList>
    </citation>
    <scope>NUCLEOTIDE SEQUENCE [LARGE SCALE GENOMIC DNA]</scope>
    <source>
        <strain evidence="8 9">DSM 100316</strain>
    </source>
</reference>
<dbReference type="PROSITE" id="PS51007">
    <property type="entry name" value="CYTC"/>
    <property type="match status" value="2"/>
</dbReference>
<keyword evidence="9" id="KW-1185">Reference proteome</keyword>
<keyword evidence="3 6" id="KW-0479">Metal-binding</keyword>
<evidence type="ECO:0000259" key="7">
    <source>
        <dbReference type="PROSITE" id="PS51007"/>
    </source>
</evidence>